<evidence type="ECO:0000313" key="5">
    <source>
        <dbReference type="EMBL" id="MFC3765185.1"/>
    </source>
</evidence>
<dbReference type="CDD" id="cd06267">
    <property type="entry name" value="PBP1_LacI_sugar_binding-like"/>
    <property type="match status" value="1"/>
</dbReference>
<dbReference type="SMART" id="SM00345">
    <property type="entry name" value="HTH_GNTR"/>
    <property type="match status" value="1"/>
</dbReference>
<dbReference type="Gene3D" id="1.10.10.10">
    <property type="entry name" value="Winged helix-like DNA-binding domain superfamily/Winged helix DNA-binding domain"/>
    <property type="match status" value="1"/>
</dbReference>
<reference evidence="6" key="1">
    <citation type="journal article" date="2019" name="Int. J. Syst. Evol. Microbiol.">
        <title>The Global Catalogue of Microorganisms (GCM) 10K type strain sequencing project: providing services to taxonomists for standard genome sequencing and annotation.</title>
        <authorList>
            <consortium name="The Broad Institute Genomics Platform"/>
            <consortium name="The Broad Institute Genome Sequencing Center for Infectious Disease"/>
            <person name="Wu L."/>
            <person name="Ma J."/>
        </authorList>
    </citation>
    <scope>NUCLEOTIDE SEQUENCE [LARGE SCALE GENOMIC DNA]</scope>
    <source>
        <strain evidence="6">CGMCC 4.7241</strain>
    </source>
</reference>
<dbReference type="InterPro" id="IPR001761">
    <property type="entry name" value="Peripla_BP/Lac1_sug-bd_dom"/>
</dbReference>
<evidence type="ECO:0000256" key="2">
    <source>
        <dbReference type="ARBA" id="ARBA00023125"/>
    </source>
</evidence>
<dbReference type="Proteomes" id="UP001595699">
    <property type="component" value="Unassembled WGS sequence"/>
</dbReference>
<proteinExistence type="predicted"/>
<dbReference type="CDD" id="cd07377">
    <property type="entry name" value="WHTH_GntR"/>
    <property type="match status" value="1"/>
</dbReference>
<dbReference type="Pfam" id="PF00532">
    <property type="entry name" value="Peripla_BP_1"/>
    <property type="match status" value="1"/>
</dbReference>
<dbReference type="EMBL" id="JBHRZH010000036">
    <property type="protein sequence ID" value="MFC3765185.1"/>
    <property type="molecule type" value="Genomic_DNA"/>
</dbReference>
<dbReference type="PANTHER" id="PTHR30146:SF109">
    <property type="entry name" value="HTH-TYPE TRANSCRIPTIONAL REGULATOR GALS"/>
    <property type="match status" value="1"/>
</dbReference>
<evidence type="ECO:0000256" key="3">
    <source>
        <dbReference type="ARBA" id="ARBA00023163"/>
    </source>
</evidence>
<protein>
    <submittedName>
        <fullName evidence="5">Substrate-binding domain-containing protein</fullName>
    </submittedName>
</protein>
<dbReference type="SUPFAM" id="SSF46785">
    <property type="entry name" value="Winged helix' DNA-binding domain"/>
    <property type="match status" value="1"/>
</dbReference>
<gene>
    <name evidence="5" type="ORF">ACFOUW_30425</name>
</gene>
<dbReference type="Gene3D" id="3.40.50.2300">
    <property type="match status" value="2"/>
</dbReference>
<keyword evidence="1" id="KW-0805">Transcription regulation</keyword>
<dbReference type="PROSITE" id="PS50949">
    <property type="entry name" value="HTH_GNTR"/>
    <property type="match status" value="1"/>
</dbReference>
<evidence type="ECO:0000256" key="1">
    <source>
        <dbReference type="ARBA" id="ARBA00023015"/>
    </source>
</evidence>
<dbReference type="SUPFAM" id="SSF53822">
    <property type="entry name" value="Periplasmic binding protein-like I"/>
    <property type="match status" value="1"/>
</dbReference>
<dbReference type="InterPro" id="IPR036388">
    <property type="entry name" value="WH-like_DNA-bd_sf"/>
</dbReference>
<evidence type="ECO:0000259" key="4">
    <source>
        <dbReference type="PROSITE" id="PS50949"/>
    </source>
</evidence>
<comment type="caution">
    <text evidence="5">The sequence shown here is derived from an EMBL/GenBank/DDBJ whole genome shotgun (WGS) entry which is preliminary data.</text>
</comment>
<keyword evidence="6" id="KW-1185">Reference proteome</keyword>
<dbReference type="InterPro" id="IPR028082">
    <property type="entry name" value="Peripla_BP_I"/>
</dbReference>
<dbReference type="Pfam" id="PF00392">
    <property type="entry name" value="GntR"/>
    <property type="match status" value="1"/>
</dbReference>
<feature type="domain" description="HTH gntR-type" evidence="4">
    <location>
        <begin position="10"/>
        <end position="78"/>
    </location>
</feature>
<dbReference type="InterPro" id="IPR000524">
    <property type="entry name" value="Tscrpt_reg_HTH_GntR"/>
</dbReference>
<sequence>MSVERGVGRGPLYLQVKQALAELVGQDGYAPGARFVTEREVCERFGVSTTTAVRALNELVAERLLVRRQGSGTFVADSPVPVGVSASPPVPPRDHTVACILQTGGGGHVGKLLAGLEAALSEHGYRMYLKYSDNSAEREARAIREALAANVSGIVLYSAEGATDPAVFDEVRRQGVPIVLVDRYRPDVPTDVVMPDNLAIGYEVTERLIALGHTRIATLWHETDATSVRDRLAGHLKALRDHQIPVRPELNVLRRYEAGVVERLLGLTEPPTVLLCGNGYALAQAIEDLVALGLHVPGDIDVAGMDDAGPFDILPLTAVAARLPSRELGEQAGELLRRRMTSGEPYRDVQHVVLPIQVRTRDGAPGYLQVVAAD</sequence>
<keyword evidence="2" id="KW-0238">DNA-binding</keyword>
<name>A0ABV7YIJ8_9ACTN</name>
<keyword evidence="3" id="KW-0804">Transcription</keyword>
<dbReference type="RefSeq" id="WP_205119111.1">
    <property type="nucleotide sequence ID" value="NZ_JAFBCM010000001.1"/>
</dbReference>
<evidence type="ECO:0000313" key="6">
    <source>
        <dbReference type="Proteomes" id="UP001595699"/>
    </source>
</evidence>
<dbReference type="InterPro" id="IPR036390">
    <property type="entry name" value="WH_DNA-bd_sf"/>
</dbReference>
<organism evidence="5 6">
    <name type="scientific">Tenggerimyces flavus</name>
    <dbReference type="NCBI Taxonomy" id="1708749"/>
    <lineage>
        <taxon>Bacteria</taxon>
        <taxon>Bacillati</taxon>
        <taxon>Actinomycetota</taxon>
        <taxon>Actinomycetes</taxon>
        <taxon>Propionibacteriales</taxon>
        <taxon>Nocardioidaceae</taxon>
        <taxon>Tenggerimyces</taxon>
    </lineage>
</organism>
<dbReference type="PANTHER" id="PTHR30146">
    <property type="entry name" value="LACI-RELATED TRANSCRIPTIONAL REPRESSOR"/>
    <property type="match status" value="1"/>
</dbReference>
<accession>A0ABV7YIJ8</accession>